<organism evidence="1 2">
    <name type="scientific">Ixodes persulcatus</name>
    <name type="common">Taiga tick</name>
    <dbReference type="NCBI Taxonomy" id="34615"/>
    <lineage>
        <taxon>Eukaryota</taxon>
        <taxon>Metazoa</taxon>
        <taxon>Ecdysozoa</taxon>
        <taxon>Arthropoda</taxon>
        <taxon>Chelicerata</taxon>
        <taxon>Arachnida</taxon>
        <taxon>Acari</taxon>
        <taxon>Parasitiformes</taxon>
        <taxon>Ixodida</taxon>
        <taxon>Ixodoidea</taxon>
        <taxon>Ixodidae</taxon>
        <taxon>Ixodinae</taxon>
        <taxon>Ixodes</taxon>
    </lineage>
</organism>
<dbReference type="EMBL" id="JABSTQ010009050">
    <property type="protein sequence ID" value="KAG0433537.1"/>
    <property type="molecule type" value="Genomic_DNA"/>
</dbReference>
<name>A0AC60QH62_IXOPE</name>
<gene>
    <name evidence="1" type="ORF">HPB47_019842</name>
</gene>
<dbReference type="Proteomes" id="UP000805193">
    <property type="component" value="Unassembled WGS sequence"/>
</dbReference>
<sequence>MLRFRRKTFSYFKEIGVSGPPPSFIWGNLWEYHRKAIPHCDWACEHFLAAVRKIASSGKEENVDRLFKPLAMDYISGGFGIQNCFQEEPTHPLFLTAKKVLPGIMTGPFHMMRRHIKVEKKLTPTEVSVNTAILLTAGFSTTSVALSNLSFVLAKYPEVQDKIREEVNAAVRKHGSINYAAVTEDLKYLSNVVDETMRVYSVVVAFSTRSALNDFEYKGIEYKAGMSIMSPTLEVHKDPKYWPEPEKFDPDRFLPKNVAERHTMAYQPFGQGPRNCVGKRLALLAVNYTAARMVHQFRLELGESQQEKNEMLFYAMICEPKDGPWIKFSKIASTS</sequence>
<protein>
    <submittedName>
        <fullName evidence="1">Uncharacterized protein</fullName>
    </submittedName>
</protein>
<keyword evidence="2" id="KW-1185">Reference proteome</keyword>
<reference evidence="1 2" key="1">
    <citation type="journal article" date="2020" name="Cell">
        <title>Large-Scale Comparative Analyses of Tick Genomes Elucidate Their Genetic Diversity and Vector Capacities.</title>
        <authorList>
            <consortium name="Tick Genome and Microbiome Consortium (TIGMIC)"/>
            <person name="Jia N."/>
            <person name="Wang J."/>
            <person name="Shi W."/>
            <person name="Du L."/>
            <person name="Sun Y."/>
            <person name="Zhan W."/>
            <person name="Jiang J.F."/>
            <person name="Wang Q."/>
            <person name="Zhang B."/>
            <person name="Ji P."/>
            <person name="Bell-Sakyi L."/>
            <person name="Cui X.M."/>
            <person name="Yuan T.T."/>
            <person name="Jiang B.G."/>
            <person name="Yang W.F."/>
            <person name="Lam T.T."/>
            <person name="Chang Q.C."/>
            <person name="Ding S.J."/>
            <person name="Wang X.J."/>
            <person name="Zhu J.G."/>
            <person name="Ruan X.D."/>
            <person name="Zhao L."/>
            <person name="Wei J.T."/>
            <person name="Ye R.Z."/>
            <person name="Que T.C."/>
            <person name="Du C.H."/>
            <person name="Zhou Y.H."/>
            <person name="Cheng J.X."/>
            <person name="Dai P.F."/>
            <person name="Guo W.B."/>
            <person name="Han X.H."/>
            <person name="Huang E.J."/>
            <person name="Li L.F."/>
            <person name="Wei W."/>
            <person name="Gao Y.C."/>
            <person name="Liu J.Z."/>
            <person name="Shao H.Z."/>
            <person name="Wang X."/>
            <person name="Wang C.C."/>
            <person name="Yang T.C."/>
            <person name="Huo Q.B."/>
            <person name="Li W."/>
            <person name="Chen H.Y."/>
            <person name="Chen S.E."/>
            <person name="Zhou L.G."/>
            <person name="Ni X.B."/>
            <person name="Tian J.H."/>
            <person name="Sheng Y."/>
            <person name="Liu T."/>
            <person name="Pan Y.S."/>
            <person name="Xia L.Y."/>
            <person name="Li J."/>
            <person name="Zhao F."/>
            <person name="Cao W.C."/>
        </authorList>
    </citation>
    <scope>NUCLEOTIDE SEQUENCE [LARGE SCALE GENOMIC DNA]</scope>
    <source>
        <strain evidence="1">Iper-2018</strain>
    </source>
</reference>
<accession>A0AC60QH62</accession>
<comment type="caution">
    <text evidence="1">The sequence shown here is derived from an EMBL/GenBank/DDBJ whole genome shotgun (WGS) entry which is preliminary data.</text>
</comment>
<proteinExistence type="predicted"/>
<evidence type="ECO:0000313" key="1">
    <source>
        <dbReference type="EMBL" id="KAG0433537.1"/>
    </source>
</evidence>
<evidence type="ECO:0000313" key="2">
    <source>
        <dbReference type="Proteomes" id="UP000805193"/>
    </source>
</evidence>